<name>A0A0E0HWC5_ORYNI</name>
<dbReference type="HOGENOM" id="CLU_732341_0_0_1"/>
<proteinExistence type="predicted"/>
<accession>A0A0E0HWC5</accession>
<dbReference type="Proteomes" id="UP000006591">
    <property type="component" value="Chromosome 7"/>
</dbReference>
<dbReference type="Gramene" id="ONIVA07G00890.1">
    <property type="protein sequence ID" value="ONIVA07G00890.1"/>
    <property type="gene ID" value="ONIVA07G00890"/>
</dbReference>
<protein>
    <submittedName>
        <fullName evidence="1">Uncharacterized protein</fullName>
    </submittedName>
</protein>
<reference evidence="1" key="1">
    <citation type="submission" date="2015-04" db="UniProtKB">
        <authorList>
            <consortium name="EnsemblPlants"/>
        </authorList>
    </citation>
    <scope>IDENTIFICATION</scope>
    <source>
        <strain evidence="1">SL10</strain>
    </source>
</reference>
<keyword evidence="2" id="KW-1185">Reference proteome</keyword>
<dbReference type="EnsemblPlants" id="ONIVA07G00890.1">
    <property type="protein sequence ID" value="ONIVA07G00890.1"/>
    <property type="gene ID" value="ONIVA07G00890"/>
</dbReference>
<sequence length="378" mass="40404">MRNLTEEYIVLQIIPLRDGWEHSLTSGDENTPGAYLGPVSSTAPGGAATIAPPPGGGPMAGSAPLVPNAPDAGTVRVRAEALESIHLGRLLGVGNEDAPVDWGPLVGDRAGALAGALTFAELSDLLRVLGWQLPLNAEGMMLQAFMRSGSGYKSCKRTPRLLCQRLKTLRIPLGLPSLARTSLGKNAECELTVSRVELARERDAVKCLSEELSVAKAALTAHDMELQASRAQYEQARLILAELNNRAISTIQALMRAFSSIEVHGLSLPRDDSAVAKLRWVEKAGKLAEKASTGYGMWCSWATTHMLSRLLRGKGCSHIGPSARVAPHSSFHDRLRLNSSKRDADDFTGRVWPALGHDAAVTAMTSAVQGKKKDAPKV</sequence>
<organism evidence="1">
    <name type="scientific">Oryza nivara</name>
    <name type="common">Indian wild rice</name>
    <name type="synonym">Oryza sativa f. spontanea</name>
    <dbReference type="NCBI Taxonomy" id="4536"/>
    <lineage>
        <taxon>Eukaryota</taxon>
        <taxon>Viridiplantae</taxon>
        <taxon>Streptophyta</taxon>
        <taxon>Embryophyta</taxon>
        <taxon>Tracheophyta</taxon>
        <taxon>Spermatophyta</taxon>
        <taxon>Magnoliopsida</taxon>
        <taxon>Liliopsida</taxon>
        <taxon>Poales</taxon>
        <taxon>Poaceae</taxon>
        <taxon>BOP clade</taxon>
        <taxon>Oryzoideae</taxon>
        <taxon>Oryzeae</taxon>
        <taxon>Oryzinae</taxon>
        <taxon>Oryza</taxon>
    </lineage>
</organism>
<evidence type="ECO:0000313" key="1">
    <source>
        <dbReference type="EnsemblPlants" id="ONIVA07G00890.1"/>
    </source>
</evidence>
<reference evidence="1" key="2">
    <citation type="submission" date="2018-04" db="EMBL/GenBank/DDBJ databases">
        <title>OnivRS2 (Oryza nivara Reference Sequence Version 2).</title>
        <authorList>
            <person name="Zhang J."/>
            <person name="Kudrna D."/>
            <person name="Lee S."/>
            <person name="Talag J."/>
            <person name="Rajasekar S."/>
            <person name="Welchert J."/>
            <person name="Hsing Y.-I."/>
            <person name="Wing R.A."/>
        </authorList>
    </citation>
    <scope>NUCLEOTIDE SEQUENCE [LARGE SCALE GENOMIC DNA]</scope>
    <source>
        <strain evidence="1">SL10</strain>
    </source>
</reference>
<evidence type="ECO:0000313" key="2">
    <source>
        <dbReference type="Proteomes" id="UP000006591"/>
    </source>
</evidence>
<dbReference type="AlphaFoldDB" id="A0A0E0HWC5"/>